<sequence>MSEGKKEIRDKLRHKKEMLTPDERFEKSRAICSHLMELILPGETVMVYTSKEKEVNTVPLITMLLSYRHPVIVPIIQSEDVSLRLSYLENMMVLVPSTFGVPEPIGNEIPADGADVDTIILPMLGFDRKGGRIGYGAGYYDRFLAQYPDIRKIGIAFGCQEVDSLPLDPHDVVMDAIVTEEGVVYRRV</sequence>
<dbReference type="SUPFAM" id="SSF100950">
    <property type="entry name" value="NagB/RpiA/CoA transferase-like"/>
    <property type="match status" value="1"/>
</dbReference>
<evidence type="ECO:0000256" key="1">
    <source>
        <dbReference type="ARBA" id="ARBA00010638"/>
    </source>
</evidence>
<comment type="similarity">
    <text evidence="1">Belongs to the 5-formyltetrahydrofolate cyclo-ligase family.</text>
</comment>
<dbReference type="Gene3D" id="3.40.50.10420">
    <property type="entry name" value="NagB/RpiA/CoA transferase-like"/>
    <property type="match status" value="1"/>
</dbReference>
<dbReference type="RefSeq" id="WP_211529636.1">
    <property type="nucleotide sequence ID" value="NZ_JWHL01000001.1"/>
</dbReference>
<dbReference type="InterPro" id="IPR002698">
    <property type="entry name" value="FTHF_cligase"/>
</dbReference>
<dbReference type="EMBL" id="JWHL01000001">
    <property type="protein sequence ID" value="MBR1368036.1"/>
    <property type="molecule type" value="Genomic_DNA"/>
</dbReference>
<comment type="caution">
    <text evidence="4">The sequence shown here is derived from an EMBL/GenBank/DDBJ whole genome shotgun (WGS) entry which is preliminary data.</text>
</comment>
<dbReference type="InterPro" id="IPR024185">
    <property type="entry name" value="FTHF_cligase-like_sf"/>
</dbReference>
<evidence type="ECO:0000256" key="2">
    <source>
        <dbReference type="ARBA" id="ARBA00022741"/>
    </source>
</evidence>
<dbReference type="PANTHER" id="PTHR23407">
    <property type="entry name" value="ATPASE INHIBITOR/5-FORMYLTETRAHYDROFOLATE CYCLO-LIGASE"/>
    <property type="match status" value="1"/>
</dbReference>
<name>A0A8J8B3V6_9EURY</name>
<evidence type="ECO:0000313" key="5">
    <source>
        <dbReference type="Proteomes" id="UP000730161"/>
    </source>
</evidence>
<dbReference type="GO" id="GO:0030272">
    <property type="term" value="F:5-formyltetrahydrofolate cyclo-ligase activity"/>
    <property type="evidence" value="ECO:0007669"/>
    <property type="project" value="TreeGrafter"/>
</dbReference>
<keyword evidence="5" id="KW-1185">Reference proteome</keyword>
<dbReference type="GO" id="GO:0009396">
    <property type="term" value="P:folic acid-containing compound biosynthetic process"/>
    <property type="evidence" value="ECO:0007669"/>
    <property type="project" value="TreeGrafter"/>
</dbReference>
<dbReference type="Pfam" id="PF01812">
    <property type="entry name" value="5-FTHF_cyc-lig"/>
    <property type="match status" value="1"/>
</dbReference>
<dbReference type="NCBIfam" id="TIGR02727">
    <property type="entry name" value="MTHFS_bact"/>
    <property type="match status" value="1"/>
</dbReference>
<evidence type="ECO:0000256" key="3">
    <source>
        <dbReference type="ARBA" id="ARBA00022840"/>
    </source>
</evidence>
<evidence type="ECO:0000313" key="4">
    <source>
        <dbReference type="EMBL" id="MBR1368036.1"/>
    </source>
</evidence>
<dbReference type="AlphaFoldDB" id="A0A8J8B3V6"/>
<dbReference type="Proteomes" id="UP000730161">
    <property type="component" value="Unassembled WGS sequence"/>
</dbReference>
<keyword evidence="2" id="KW-0547">Nucleotide-binding</keyword>
<protein>
    <submittedName>
        <fullName evidence="4">5-formyltetrahydrofolate cyclo-ligase</fullName>
    </submittedName>
</protein>
<dbReference type="InterPro" id="IPR037171">
    <property type="entry name" value="NagB/RpiA_transferase-like"/>
</dbReference>
<dbReference type="GO" id="GO:0035999">
    <property type="term" value="P:tetrahydrofolate interconversion"/>
    <property type="evidence" value="ECO:0007669"/>
    <property type="project" value="TreeGrafter"/>
</dbReference>
<gene>
    <name evidence="4" type="ORF">RJ53_00415</name>
</gene>
<keyword evidence="3" id="KW-0067">ATP-binding</keyword>
<proteinExistence type="inferred from homology"/>
<dbReference type="GO" id="GO:0005524">
    <property type="term" value="F:ATP binding"/>
    <property type="evidence" value="ECO:0007669"/>
    <property type="project" value="UniProtKB-KW"/>
</dbReference>
<reference evidence="4" key="1">
    <citation type="submission" date="2014-12" db="EMBL/GenBank/DDBJ databases">
        <authorList>
            <person name="Huang H.-H."/>
            <person name="Chen S.-C."/>
            <person name="Lai M.-C."/>
        </authorList>
    </citation>
    <scope>NUCLEOTIDE SEQUENCE</scope>
    <source>
        <strain evidence="4">K1F9705b</strain>
    </source>
</reference>
<organism evidence="4 5">
    <name type="scientific">Methanocalculus chunghsingensis</name>
    <dbReference type="NCBI Taxonomy" id="156457"/>
    <lineage>
        <taxon>Archaea</taxon>
        <taxon>Methanobacteriati</taxon>
        <taxon>Methanobacteriota</taxon>
        <taxon>Stenosarchaea group</taxon>
        <taxon>Methanomicrobia</taxon>
        <taxon>Methanomicrobiales</taxon>
        <taxon>Methanocalculaceae</taxon>
        <taxon>Methanocalculus</taxon>
    </lineage>
</organism>
<dbReference type="PIRSF" id="PIRSF006806">
    <property type="entry name" value="FTHF_cligase"/>
    <property type="match status" value="1"/>
</dbReference>
<dbReference type="OrthoDB" id="18307at2157"/>
<dbReference type="PANTHER" id="PTHR23407:SF1">
    <property type="entry name" value="5-FORMYLTETRAHYDROFOLATE CYCLO-LIGASE"/>
    <property type="match status" value="1"/>
</dbReference>
<accession>A0A8J8B3V6</accession>